<organism evidence="1 2">
    <name type="scientific">Choanephora cucurbitarum</name>
    <dbReference type="NCBI Taxonomy" id="101091"/>
    <lineage>
        <taxon>Eukaryota</taxon>
        <taxon>Fungi</taxon>
        <taxon>Fungi incertae sedis</taxon>
        <taxon>Mucoromycota</taxon>
        <taxon>Mucoromycotina</taxon>
        <taxon>Mucoromycetes</taxon>
        <taxon>Mucorales</taxon>
        <taxon>Mucorineae</taxon>
        <taxon>Choanephoraceae</taxon>
        <taxon>Choanephoroideae</taxon>
        <taxon>Choanephora</taxon>
    </lineage>
</organism>
<dbReference type="AlphaFoldDB" id="A0A1C7MWQ6"/>
<dbReference type="OrthoDB" id="10333799at2759"/>
<protein>
    <submittedName>
        <fullName evidence="1">Uncharacterized protein</fullName>
    </submittedName>
</protein>
<evidence type="ECO:0000313" key="1">
    <source>
        <dbReference type="EMBL" id="OBZ81233.1"/>
    </source>
</evidence>
<accession>A0A1C7MWQ6</accession>
<evidence type="ECO:0000313" key="2">
    <source>
        <dbReference type="Proteomes" id="UP000093000"/>
    </source>
</evidence>
<proteinExistence type="predicted"/>
<reference evidence="1 2" key="1">
    <citation type="submission" date="2016-03" db="EMBL/GenBank/DDBJ databases">
        <title>Choanephora cucurbitarum.</title>
        <authorList>
            <person name="Min B."/>
            <person name="Park H."/>
            <person name="Park J.-H."/>
            <person name="Shin H.-D."/>
            <person name="Choi I.-G."/>
        </authorList>
    </citation>
    <scope>NUCLEOTIDE SEQUENCE [LARGE SCALE GENOMIC DNA]</scope>
    <source>
        <strain evidence="1 2">KUS-F28377</strain>
    </source>
</reference>
<keyword evidence="2" id="KW-1185">Reference proteome</keyword>
<sequence>MLSIAQKTTDPIIQSLVHSFISLANEITVPSIPNLSEMHIQSSFIHPLLRGVLKPLPSLVPHCSNKFAFENDHHIMHCRPDYRVDMYDQTGIYDGTNLFGELKPADATVDDVTRDFHKCMCLGKVALKCFNYDFSMTFYSVGTSVHFYLHHSLNSHITYALHLHSFQIFTTHDTFSNYASLVPILYRLSQIFRLFCTSQPKNYIPLSSTVPYPAIKEAIRSNKKRKLGH</sequence>
<gene>
    <name evidence="1" type="ORF">A0J61_10718</name>
</gene>
<dbReference type="Proteomes" id="UP000093000">
    <property type="component" value="Unassembled WGS sequence"/>
</dbReference>
<dbReference type="InParanoid" id="A0A1C7MWQ6"/>
<name>A0A1C7MWQ6_9FUNG</name>
<comment type="caution">
    <text evidence="1">The sequence shown here is derived from an EMBL/GenBank/DDBJ whole genome shotgun (WGS) entry which is preliminary data.</text>
</comment>
<dbReference type="EMBL" id="LUGH01001338">
    <property type="protein sequence ID" value="OBZ81233.1"/>
    <property type="molecule type" value="Genomic_DNA"/>
</dbReference>